<protein>
    <submittedName>
        <fullName evidence="4">Transmembrane protein</fullName>
    </submittedName>
</protein>
<feature type="compositionally biased region" description="Basic and acidic residues" evidence="3">
    <location>
        <begin position="1113"/>
        <end position="1128"/>
    </location>
</feature>
<dbReference type="OrthoDB" id="333860at2759"/>
<gene>
    <name evidence="4" type="ORF">CSUI_003950</name>
</gene>
<keyword evidence="4" id="KW-0472">Membrane</keyword>
<dbReference type="Gene3D" id="1.10.472.80">
    <property type="entry name" value="Ypt/Rab-GAP domain of gyp1p, domain 3"/>
    <property type="match status" value="1"/>
</dbReference>
<feature type="compositionally biased region" description="Low complexity" evidence="3">
    <location>
        <begin position="1031"/>
        <end position="1056"/>
    </location>
</feature>
<dbReference type="GO" id="GO:0006888">
    <property type="term" value="P:endoplasmic reticulum to Golgi vesicle-mediated transport"/>
    <property type="evidence" value="ECO:0007669"/>
    <property type="project" value="TreeGrafter"/>
</dbReference>
<feature type="region of interest" description="Disordered" evidence="3">
    <location>
        <begin position="1371"/>
        <end position="1392"/>
    </location>
</feature>
<dbReference type="GO" id="GO:0005096">
    <property type="term" value="F:GTPase activator activity"/>
    <property type="evidence" value="ECO:0007669"/>
    <property type="project" value="UniProtKB-KW"/>
</dbReference>
<feature type="compositionally biased region" description="Basic and acidic residues" evidence="3">
    <location>
        <begin position="380"/>
        <end position="392"/>
    </location>
</feature>
<evidence type="ECO:0000256" key="2">
    <source>
        <dbReference type="SAM" id="Coils"/>
    </source>
</evidence>
<feature type="compositionally biased region" description="Basic and acidic residues" evidence="3">
    <location>
        <begin position="190"/>
        <end position="204"/>
    </location>
</feature>
<dbReference type="PANTHER" id="PTHR20913:SF7">
    <property type="entry name" value="RE60063P"/>
    <property type="match status" value="1"/>
</dbReference>
<dbReference type="InterPro" id="IPR045913">
    <property type="entry name" value="TBC20/Gyp8-like"/>
</dbReference>
<feature type="compositionally biased region" description="Low complexity" evidence="3">
    <location>
        <begin position="1159"/>
        <end position="1180"/>
    </location>
</feature>
<feature type="compositionally biased region" description="Low complexity" evidence="3">
    <location>
        <begin position="971"/>
        <end position="981"/>
    </location>
</feature>
<reference evidence="4 5" key="1">
    <citation type="journal article" date="2017" name="Int. J. Parasitol.">
        <title>The genome of the protozoan parasite Cystoisospora suis and a reverse vaccinology approach to identify vaccine candidates.</title>
        <authorList>
            <person name="Palmieri N."/>
            <person name="Shrestha A."/>
            <person name="Ruttkowski B."/>
            <person name="Beck T."/>
            <person name="Vogl C."/>
            <person name="Tomley F."/>
            <person name="Blake D.P."/>
            <person name="Joachim A."/>
        </authorList>
    </citation>
    <scope>NUCLEOTIDE SEQUENCE [LARGE SCALE GENOMIC DNA]</scope>
    <source>
        <strain evidence="4 5">Wien I</strain>
    </source>
</reference>
<dbReference type="RefSeq" id="XP_067923876.1">
    <property type="nucleotide sequence ID" value="XM_068064145.1"/>
</dbReference>
<dbReference type="GeneID" id="94427356"/>
<feature type="compositionally biased region" description="Basic and acidic residues" evidence="3">
    <location>
        <begin position="693"/>
        <end position="706"/>
    </location>
</feature>
<feature type="compositionally biased region" description="Basic and acidic residues" evidence="3">
    <location>
        <begin position="641"/>
        <end position="657"/>
    </location>
</feature>
<dbReference type="GO" id="GO:0005789">
    <property type="term" value="C:endoplasmic reticulum membrane"/>
    <property type="evidence" value="ECO:0007669"/>
    <property type="project" value="TreeGrafter"/>
</dbReference>
<feature type="compositionally biased region" description="Basic and acidic residues" evidence="3">
    <location>
        <begin position="1081"/>
        <end position="1106"/>
    </location>
</feature>
<feature type="compositionally biased region" description="Basic residues" evidence="3">
    <location>
        <begin position="1129"/>
        <end position="1146"/>
    </location>
</feature>
<evidence type="ECO:0000313" key="4">
    <source>
        <dbReference type="EMBL" id="PHJ22199.1"/>
    </source>
</evidence>
<feature type="compositionally biased region" description="Basic and acidic residues" evidence="3">
    <location>
        <begin position="1007"/>
        <end position="1025"/>
    </location>
</feature>
<name>A0A2C6L0G8_9APIC</name>
<feature type="compositionally biased region" description="Acidic residues" evidence="3">
    <location>
        <begin position="982"/>
        <end position="1000"/>
    </location>
</feature>
<feature type="compositionally biased region" description="Polar residues" evidence="3">
    <location>
        <begin position="399"/>
        <end position="408"/>
    </location>
</feature>
<feature type="region of interest" description="Disordered" evidence="3">
    <location>
        <begin position="1819"/>
        <end position="1843"/>
    </location>
</feature>
<feature type="compositionally biased region" description="Basic and acidic residues" evidence="3">
    <location>
        <begin position="1316"/>
        <end position="1328"/>
    </location>
</feature>
<feature type="coiled-coil region" evidence="2">
    <location>
        <begin position="1496"/>
        <end position="1523"/>
    </location>
</feature>
<evidence type="ECO:0000313" key="5">
    <source>
        <dbReference type="Proteomes" id="UP000221165"/>
    </source>
</evidence>
<organism evidence="4 5">
    <name type="scientific">Cystoisospora suis</name>
    <dbReference type="NCBI Taxonomy" id="483139"/>
    <lineage>
        <taxon>Eukaryota</taxon>
        <taxon>Sar</taxon>
        <taxon>Alveolata</taxon>
        <taxon>Apicomplexa</taxon>
        <taxon>Conoidasida</taxon>
        <taxon>Coccidia</taxon>
        <taxon>Eucoccidiorida</taxon>
        <taxon>Eimeriorina</taxon>
        <taxon>Sarcocystidae</taxon>
        <taxon>Cystoisospora</taxon>
    </lineage>
</organism>
<feature type="compositionally biased region" description="Basic and acidic residues" evidence="3">
    <location>
        <begin position="723"/>
        <end position="752"/>
    </location>
</feature>
<keyword evidence="1" id="KW-0343">GTPase activation</keyword>
<dbReference type="Proteomes" id="UP000221165">
    <property type="component" value="Unassembled WGS sequence"/>
</dbReference>
<feature type="region of interest" description="Disordered" evidence="3">
    <location>
        <begin position="723"/>
        <end position="757"/>
    </location>
</feature>
<feature type="compositionally biased region" description="Basic and acidic residues" evidence="3">
    <location>
        <begin position="1371"/>
        <end position="1384"/>
    </location>
</feature>
<feature type="region of interest" description="Disordered" evidence="3">
    <location>
        <begin position="374"/>
        <end position="429"/>
    </location>
</feature>
<feature type="compositionally biased region" description="Basic and acidic residues" evidence="3">
    <location>
        <begin position="1340"/>
        <end position="1354"/>
    </location>
</feature>
<feature type="compositionally biased region" description="Basic and acidic residues" evidence="3">
    <location>
        <begin position="13"/>
        <end position="37"/>
    </location>
</feature>
<keyword evidence="5" id="KW-1185">Reference proteome</keyword>
<feature type="region of interest" description="Disordered" evidence="3">
    <location>
        <begin position="1665"/>
        <end position="1747"/>
    </location>
</feature>
<keyword evidence="4" id="KW-0812">Transmembrane</keyword>
<proteinExistence type="predicted"/>
<dbReference type="PANTHER" id="PTHR20913">
    <property type="entry name" value="TBC1 DOMAIN FAMILY MEMBER 20/GTPASE"/>
    <property type="match status" value="1"/>
</dbReference>
<dbReference type="VEuPathDB" id="ToxoDB:CSUI_003950"/>
<feature type="region of interest" description="Disordered" evidence="3">
    <location>
        <begin position="941"/>
        <end position="1180"/>
    </location>
</feature>
<sequence>MERHNGRLIGGKGDAERQKELKEEQLRFEQEEGKDEPGEGEEDQVLKRCSYIAAVEVTRTLLGEEDSKTKGIFRLSQQLAFTEGGFLCSSFRAVLFPILLGCSSPCLTSWGLLAFLRARQLLLRELKPKKRKKGERVRRRFTGCGSNRGDCQVTEVKEEKQRDNITSHRRVANTAVAGSSDSVLEARVKRRETGKEGRGQESFRKKPKKTGAPIREVCTGGELDEDDHNKDKVAKEAIQSHLYMCAWTGLTRCLERSSPVSSYLSSCCLPGSQPSLPERKEMERKISSEVFFSENKNEHVDGAQRRGAIASTKGRKKEIYDMLRRGMTEYKGAELIVFFVTSFEETSQLSSLCTRGGAGVLSTLIPPLSCPCPTGVETESGTRRQEKLKDGGEGGGENWASNNSNTSFAYKGNEEREGEKGRERNGDEELTFLIDSLQRAGIRSEVRNESPLMEKAKMASSFLSSSSSSPHVSYPSRHSSPVFSSSGFSSLFSFYLKRPSSTEKLLAEKRAWEAEGYHFLPEAERAQIRKDVVRSMRQWRLPEEETQGFPQNRVFRRLERGEVTVHDARQIEKESSAEEMIHATNKGEGSEVGSSLMIAKPVVEEMERQCEDSMKIGEAENSTSAVDSRLNDFTSAGPLSRDIKESSYWSKEEEETRQFSPVGASVEKITTQFEDQEEEIEGKTGVADEETREEQVRERSGEGDYRGRRRKKIEAVQDISEKRTVEGEEVKDERTVEGEEEEGRNKNEKVCEEEMENGEGGDEDVICLRDTLEKILSSVVARHYSRLFYTQGMHDIAGAILLLLMHAGRFLLLAFQVRKGRSSSVGNLNMSSSSSSVLDSIWPSHHLTDFLFSSSSPSSSLCSFSSLISSYPSLVAYLSSLAFSLTERLYLFHLCDFFAASLEASLLPALSLLSLFLCRYDPSLHTVFSCASIAAIDEKSSQNRTAQITGRSQKEEESESSQEEEDDDDSVGTVTSSTDSFSSEDEENNTQDNEENEEKEEMQTTSEGERDYFCHHFEEEKHEDVLMNEGSSAQALSTDSSSSSSFSSFFLSAKSSQVAQPRRRRRQLGDRVSSRSSSSLDVKKKKDGERSARRRIETREMPRHSDTSSSSGHEGEKDNRSAREEIIKPRSKGKKKGKKEIHKRENRRFSTETSTSLRFSTPSAFSPVSSSFPEEPSPSCSSSSLPHVSSPFRSSGLEFQPCTSWLITFFAHSFSSFSSLCRYLDCALTSHPLFSLHFAAVVISFHRMQIFQAFEDLLEASINEGEFLPEELENFLTSLRQRQTRRRDSSLHRMQRRDSRKRGGERETHSSTGGRAEAKENSLKKIDEMSATDEESLVSRFDRSEERTEEKEEKISARRERWNDVCKEQKRRRKAEERCELKKEEEEERGEDQWKEDMRCRRKCLRDQQRSVEKEADRMRAAVKERRDDEAFETRDFEGKQRETLMADRKGREKAEEGETTRGGGEEEKNRDDDDDVMPDVTEEDALRGYGELVARKLMEDQWGRLSRQEEELEREMREEEGRRSRRLFSFLRFREKKGKDKDLIPDRGLLEQVRDRLGDSISVKLHSIIQNIHFDALPLDDLLHETYHSSFLDEDSELSVHLKEILRQAKHLNIRLPPFSPVYNYPYPWMETKKKTTFSSSFPSRHLSSFLPTSSATSLGYPLDILHHLPPPPSEENQEYRSDFYQSSGESLKEDSSFSCEGSRGIYLSKPTREETNQSMSPSFISEDHPNRVSSGNQASNKDEAEIKCEASQRNELNSASVFAARTQEDIFSPSSFSSSSALETSCSFFTIPPPYLYLPTTGEDPRVPSSEEECQGSLKEVAEASNEAPQRQKRANRSSLAKNTVKKYPSHWVCVYNKVSRHGEEKKKRHSHREMKKKELTLKRQSKSVMLSPSLVGRSPSRALVWKQEEERERNGLMSIVVWIFIFFLQPLVTLCQWILDLFFVGKESDGFLPSVTHTTMMRECQRRMRSLKYEKSSRKRTVEKRDKKKKE</sequence>
<feature type="region of interest" description="Disordered" evidence="3">
    <location>
        <begin position="618"/>
        <end position="709"/>
    </location>
</feature>
<keyword evidence="2" id="KW-0175">Coiled coil</keyword>
<feature type="compositionally biased region" description="Polar residues" evidence="3">
    <location>
        <begin position="620"/>
        <end position="634"/>
    </location>
</feature>
<dbReference type="EMBL" id="MIGC01001782">
    <property type="protein sequence ID" value="PHJ22199.1"/>
    <property type="molecule type" value="Genomic_DNA"/>
</dbReference>
<feature type="compositionally biased region" description="Acidic residues" evidence="3">
    <location>
        <begin position="956"/>
        <end position="970"/>
    </location>
</feature>
<feature type="compositionally biased region" description="Basic residues" evidence="3">
    <location>
        <begin position="1980"/>
        <end position="1994"/>
    </location>
</feature>
<feature type="region of interest" description="Disordered" evidence="3">
    <location>
        <begin position="1"/>
        <end position="43"/>
    </location>
</feature>
<feature type="region of interest" description="Disordered" evidence="3">
    <location>
        <begin position="1408"/>
        <end position="1479"/>
    </location>
</feature>
<comment type="caution">
    <text evidence="4">The sequence shown here is derived from an EMBL/GenBank/DDBJ whole genome shotgun (WGS) entry which is preliminary data.</text>
</comment>
<feature type="compositionally biased region" description="Basic and acidic residues" evidence="3">
    <location>
        <begin position="1408"/>
        <end position="1472"/>
    </location>
</feature>
<feature type="compositionally biased region" description="Polar residues" evidence="3">
    <location>
        <begin position="942"/>
        <end position="951"/>
    </location>
</feature>
<accession>A0A2C6L0G8</accession>
<evidence type="ECO:0000256" key="3">
    <source>
        <dbReference type="SAM" id="MobiDB-lite"/>
    </source>
</evidence>
<evidence type="ECO:0000256" key="1">
    <source>
        <dbReference type="ARBA" id="ARBA00022468"/>
    </source>
</evidence>
<feature type="region of interest" description="Disordered" evidence="3">
    <location>
        <begin position="1974"/>
        <end position="1994"/>
    </location>
</feature>
<feature type="region of interest" description="Disordered" evidence="3">
    <location>
        <begin position="1283"/>
        <end position="1354"/>
    </location>
</feature>
<feature type="compositionally biased region" description="Basic and acidic residues" evidence="3">
    <location>
        <begin position="412"/>
        <end position="427"/>
    </location>
</feature>
<feature type="region of interest" description="Disordered" evidence="3">
    <location>
        <begin position="190"/>
        <end position="211"/>
    </location>
</feature>